<dbReference type="FunFam" id="3.40.20.10:FF:000018">
    <property type="entry name" value="Coactosin-like 1"/>
    <property type="match status" value="1"/>
</dbReference>
<dbReference type="Gene3D" id="3.40.20.10">
    <property type="entry name" value="Severin"/>
    <property type="match status" value="1"/>
</dbReference>
<dbReference type="EMBL" id="VCGU01000459">
    <property type="protein sequence ID" value="TRY61745.1"/>
    <property type="molecule type" value="Genomic_DNA"/>
</dbReference>
<comment type="subcellular location">
    <subcellularLocation>
        <location evidence="1">Cytoplasm</location>
        <location evidence="1">Cytoskeleton</location>
    </subcellularLocation>
</comment>
<evidence type="ECO:0000256" key="4">
    <source>
        <dbReference type="ARBA" id="ARBA00023212"/>
    </source>
</evidence>
<keyword evidence="2" id="KW-0963">Cytoplasm</keyword>
<dbReference type="OMA" id="WIGPNCK"/>
<evidence type="ECO:0000256" key="1">
    <source>
        <dbReference type="ARBA" id="ARBA00004245"/>
    </source>
</evidence>
<dbReference type="AlphaFoldDB" id="A0A553N8J9"/>
<reference evidence="10 11" key="1">
    <citation type="journal article" date="2018" name="Nat. Ecol. Evol.">
        <title>Genomic signatures of mitonuclear coevolution across populations of Tigriopus californicus.</title>
        <authorList>
            <person name="Barreto F.S."/>
            <person name="Watson E.T."/>
            <person name="Lima T.G."/>
            <person name="Willett C.S."/>
            <person name="Edmands S."/>
            <person name="Li W."/>
            <person name="Burton R.S."/>
        </authorList>
    </citation>
    <scope>NUCLEOTIDE SEQUENCE [LARGE SCALE GENOMIC DNA]</scope>
    <source>
        <strain evidence="10 11">San Diego</strain>
    </source>
</reference>
<evidence type="ECO:0000313" key="11">
    <source>
        <dbReference type="Proteomes" id="UP000318571"/>
    </source>
</evidence>
<evidence type="ECO:0000256" key="7">
    <source>
        <dbReference type="ARBA" id="ARBA00062335"/>
    </source>
</evidence>
<evidence type="ECO:0000313" key="10">
    <source>
        <dbReference type="EMBL" id="TRY61745.1"/>
    </source>
</evidence>
<comment type="similarity">
    <text evidence="5">Belongs to the actin-binding proteins ADF family. Coactosin subfamily.</text>
</comment>
<sequence length="119" mass="13234">RSVFKFEGNKLGLTAKGKGFPEFKACFEDDDRGFGYIRIQTGDEMSKRAKFVLVTWVGPGVSVMKKAKMSTDKALMKDIVQNLSVELQLENHAEFSHELLKVEVDKAAGAMYGTGVRDL</sequence>
<evidence type="ECO:0000256" key="8">
    <source>
        <dbReference type="ARBA" id="ARBA00068121"/>
    </source>
</evidence>
<name>A0A553N8J9_TIGCA</name>
<comment type="subunit">
    <text evidence="7">Interacts with 5-lipoxygenase (ALOX5/5LO) in a calcium-independent manner. Binds to F-actin with a stoichiometry of 1:2.</text>
</comment>
<dbReference type="GO" id="GO:0030833">
    <property type="term" value="P:regulation of actin filament polymerization"/>
    <property type="evidence" value="ECO:0007669"/>
    <property type="project" value="TreeGrafter"/>
</dbReference>
<dbReference type="GO" id="GO:0051015">
    <property type="term" value="F:actin filament binding"/>
    <property type="evidence" value="ECO:0007669"/>
    <property type="project" value="TreeGrafter"/>
</dbReference>
<comment type="function">
    <text evidence="6">Binds to F-actin in a calcium-independent manner. Has no direct effect on actin depolymerization. Acts as a chaperone for ALOX5 (5LO), influencing both its stability and activity in leukotrienes synthesis.</text>
</comment>
<organism evidence="10 11">
    <name type="scientific">Tigriopus californicus</name>
    <name type="common">Marine copepod</name>
    <dbReference type="NCBI Taxonomy" id="6832"/>
    <lineage>
        <taxon>Eukaryota</taxon>
        <taxon>Metazoa</taxon>
        <taxon>Ecdysozoa</taxon>
        <taxon>Arthropoda</taxon>
        <taxon>Crustacea</taxon>
        <taxon>Multicrustacea</taxon>
        <taxon>Hexanauplia</taxon>
        <taxon>Copepoda</taxon>
        <taxon>Harpacticoida</taxon>
        <taxon>Harpacticidae</taxon>
        <taxon>Tigriopus</taxon>
    </lineage>
</organism>
<dbReference type="InterPro" id="IPR029006">
    <property type="entry name" value="ADF-H/Gelsolin-like_dom_sf"/>
</dbReference>
<evidence type="ECO:0000256" key="3">
    <source>
        <dbReference type="ARBA" id="ARBA00023203"/>
    </source>
</evidence>
<feature type="non-terminal residue" evidence="10">
    <location>
        <position position="1"/>
    </location>
</feature>
<keyword evidence="4" id="KW-0206">Cytoskeleton</keyword>
<dbReference type="PANTHER" id="PTHR10829">
    <property type="entry name" value="CORTACTIN AND DREBRIN"/>
    <property type="match status" value="1"/>
</dbReference>
<proteinExistence type="inferred from homology"/>
<protein>
    <recommendedName>
        <fullName evidence="8">Coactosin-like protein</fullName>
    </recommendedName>
</protein>
<feature type="domain" description="ADF-H" evidence="9">
    <location>
        <begin position="1"/>
        <end position="105"/>
    </location>
</feature>
<dbReference type="STRING" id="6832.A0A553N8J9"/>
<keyword evidence="3" id="KW-0009">Actin-binding</keyword>
<dbReference type="CDD" id="cd11282">
    <property type="entry name" value="ADF_coactosin_like"/>
    <property type="match status" value="1"/>
</dbReference>
<keyword evidence="11" id="KW-1185">Reference proteome</keyword>
<dbReference type="Pfam" id="PF00241">
    <property type="entry name" value="Cofilin_ADF"/>
    <property type="match status" value="1"/>
</dbReference>
<evidence type="ECO:0000256" key="2">
    <source>
        <dbReference type="ARBA" id="ARBA00022490"/>
    </source>
</evidence>
<evidence type="ECO:0000256" key="6">
    <source>
        <dbReference type="ARBA" id="ARBA00058385"/>
    </source>
</evidence>
<dbReference type="GO" id="GO:0005884">
    <property type="term" value="C:actin filament"/>
    <property type="evidence" value="ECO:0007669"/>
    <property type="project" value="TreeGrafter"/>
</dbReference>
<evidence type="ECO:0000256" key="5">
    <source>
        <dbReference type="ARBA" id="ARBA00038052"/>
    </source>
</evidence>
<dbReference type="GO" id="GO:0030864">
    <property type="term" value="C:cortical actin cytoskeleton"/>
    <property type="evidence" value="ECO:0007669"/>
    <property type="project" value="TreeGrafter"/>
</dbReference>
<comment type="caution">
    <text evidence="10">The sequence shown here is derived from an EMBL/GenBank/DDBJ whole genome shotgun (WGS) entry which is preliminary data.</text>
</comment>
<dbReference type="Proteomes" id="UP000318571">
    <property type="component" value="Chromosome 8"/>
</dbReference>
<dbReference type="SUPFAM" id="SSF55753">
    <property type="entry name" value="Actin depolymerizing proteins"/>
    <property type="match status" value="1"/>
</dbReference>
<dbReference type="PROSITE" id="PS51263">
    <property type="entry name" value="ADF_H"/>
    <property type="match status" value="1"/>
</dbReference>
<gene>
    <name evidence="10" type="ORF">TCAL_09251</name>
</gene>
<dbReference type="GO" id="GO:0030427">
    <property type="term" value="C:site of polarized growth"/>
    <property type="evidence" value="ECO:0007669"/>
    <property type="project" value="TreeGrafter"/>
</dbReference>
<dbReference type="InterPro" id="IPR002108">
    <property type="entry name" value="ADF-H"/>
</dbReference>
<accession>A0A553N8J9</accession>
<dbReference type="PANTHER" id="PTHR10829:SF29">
    <property type="entry name" value="COACTOSIN-LIKE PROTEIN"/>
    <property type="match status" value="1"/>
</dbReference>
<evidence type="ECO:0000259" key="9">
    <source>
        <dbReference type="PROSITE" id="PS51263"/>
    </source>
</evidence>